<accession>A0ABU0KSC6</accession>
<dbReference type="CDD" id="cd00093">
    <property type="entry name" value="HTH_XRE"/>
    <property type="match status" value="1"/>
</dbReference>
<evidence type="ECO:0000259" key="2">
    <source>
        <dbReference type="PROSITE" id="PS50943"/>
    </source>
</evidence>
<evidence type="ECO:0000256" key="1">
    <source>
        <dbReference type="SAM" id="MobiDB-lite"/>
    </source>
</evidence>
<evidence type="ECO:0000313" key="4">
    <source>
        <dbReference type="Proteomes" id="UP001242811"/>
    </source>
</evidence>
<dbReference type="InterPro" id="IPR041413">
    <property type="entry name" value="MLTR_LBD"/>
</dbReference>
<dbReference type="EMBL" id="JAUSWA010000002">
    <property type="protein sequence ID" value="MDQ0492337.1"/>
    <property type="molecule type" value="Genomic_DNA"/>
</dbReference>
<keyword evidence="4" id="KW-1185">Reference proteome</keyword>
<dbReference type="InterPro" id="IPR001387">
    <property type="entry name" value="Cro/C1-type_HTH"/>
</dbReference>
<feature type="domain" description="HTH cro/C1-type" evidence="2">
    <location>
        <begin position="39"/>
        <end position="86"/>
    </location>
</feature>
<dbReference type="RefSeq" id="WP_152379953.1">
    <property type="nucleotide sequence ID" value="NZ_CP045298.1"/>
</dbReference>
<protein>
    <submittedName>
        <fullName evidence="3">Transcriptional regulator with XRE-family HTH domain</fullName>
    </submittedName>
</protein>
<dbReference type="Pfam" id="PF13560">
    <property type="entry name" value="HTH_31"/>
    <property type="match status" value="1"/>
</dbReference>
<proteinExistence type="predicted"/>
<dbReference type="Pfam" id="PF17765">
    <property type="entry name" value="MLTR_LBD"/>
    <property type="match status" value="1"/>
</dbReference>
<gene>
    <name evidence="3" type="ORF">QOZ95_000484</name>
</gene>
<evidence type="ECO:0000313" key="3">
    <source>
        <dbReference type="EMBL" id="MDQ0492337.1"/>
    </source>
</evidence>
<dbReference type="SUPFAM" id="SSF47413">
    <property type="entry name" value="lambda repressor-like DNA-binding domains"/>
    <property type="match status" value="1"/>
</dbReference>
<dbReference type="Gene3D" id="3.30.450.180">
    <property type="match status" value="1"/>
</dbReference>
<dbReference type="SMART" id="SM00530">
    <property type="entry name" value="HTH_XRE"/>
    <property type="match status" value="1"/>
</dbReference>
<dbReference type="PROSITE" id="PS50943">
    <property type="entry name" value="HTH_CROC1"/>
    <property type="match status" value="1"/>
</dbReference>
<organism evidence="3 4">
    <name type="scientific">Paenibacillus brasilensis</name>
    <dbReference type="NCBI Taxonomy" id="128574"/>
    <lineage>
        <taxon>Bacteria</taxon>
        <taxon>Bacillati</taxon>
        <taxon>Bacillota</taxon>
        <taxon>Bacilli</taxon>
        <taxon>Bacillales</taxon>
        <taxon>Paenibacillaceae</taxon>
        <taxon>Paenibacillus</taxon>
    </lineage>
</organism>
<dbReference type="PANTHER" id="PTHR35010">
    <property type="entry name" value="BLL4672 PROTEIN-RELATED"/>
    <property type="match status" value="1"/>
</dbReference>
<feature type="region of interest" description="Disordered" evidence="1">
    <location>
        <begin position="1"/>
        <end position="37"/>
    </location>
</feature>
<reference evidence="3 4" key="1">
    <citation type="submission" date="2023-07" db="EMBL/GenBank/DDBJ databases">
        <title>Genomic Encyclopedia of Type Strains, Phase IV (KMG-IV): sequencing the most valuable type-strain genomes for metagenomic binning, comparative biology and taxonomic classification.</title>
        <authorList>
            <person name="Goeker M."/>
        </authorList>
    </citation>
    <scope>NUCLEOTIDE SEQUENCE [LARGE SCALE GENOMIC DNA]</scope>
    <source>
        <strain evidence="3 4">DSM 14914</strain>
    </source>
</reference>
<comment type="caution">
    <text evidence="3">The sequence shown here is derived from an EMBL/GenBank/DDBJ whole genome shotgun (WGS) entry which is preliminary data.</text>
</comment>
<sequence length="292" mass="33910">MKTNRSPSTLGEFMKSRRERLQPSEAGIQPLPGRRRTPGLRREEVSYLAHISVTYYTWLEQGKEVNPSPEVLLSISKALQLDEDEQKHLFDLANVDATSVVTVPNSGGPDAEVLQKIVDQLHYPSFITDEGTDVIAWNRAAELIVADFGSLPDNERNMMNIMFLKPDYRNRLVNWEGFARYSVAVLRSSFDLYKDNPLYMERFERLRRESEEFVHFWELYEIKQKRVATALFRLPDAQEMEFALHSAAVIDNDPGLHWCFFVPVPGSGTEERLFRLLEQDRQLHRRLLPLIE</sequence>
<dbReference type="Gene3D" id="1.10.260.40">
    <property type="entry name" value="lambda repressor-like DNA-binding domains"/>
    <property type="match status" value="1"/>
</dbReference>
<dbReference type="InterPro" id="IPR010982">
    <property type="entry name" value="Lambda_DNA-bd_dom_sf"/>
</dbReference>
<name>A0ABU0KSC6_9BACL</name>
<dbReference type="Proteomes" id="UP001242811">
    <property type="component" value="Unassembled WGS sequence"/>
</dbReference>